<dbReference type="SUPFAM" id="SSF53822">
    <property type="entry name" value="Periplasmic binding protein-like I"/>
    <property type="match status" value="1"/>
</dbReference>
<feature type="transmembrane region" description="Helical" evidence="11">
    <location>
        <begin position="805"/>
        <end position="828"/>
    </location>
</feature>
<dbReference type="Pfam" id="PF00003">
    <property type="entry name" value="7tm_3"/>
    <property type="match status" value="1"/>
</dbReference>
<dbReference type="InterPro" id="IPR028082">
    <property type="entry name" value="Peripla_BP_I"/>
</dbReference>
<dbReference type="InterPro" id="IPR001828">
    <property type="entry name" value="ANF_lig-bd_rcpt"/>
</dbReference>
<feature type="transmembrane region" description="Helical" evidence="11">
    <location>
        <begin position="579"/>
        <end position="604"/>
    </location>
</feature>
<dbReference type="InterPro" id="IPR000337">
    <property type="entry name" value="GPCR_3"/>
</dbReference>
<dbReference type="GeneTree" id="ENSGT00950000183069"/>
<evidence type="ECO:0000256" key="8">
    <source>
        <dbReference type="ARBA" id="ARBA00023170"/>
    </source>
</evidence>
<dbReference type="AlphaFoldDB" id="A0A8C8U7W7"/>
<evidence type="ECO:0000256" key="10">
    <source>
        <dbReference type="ARBA" id="ARBA00023224"/>
    </source>
</evidence>
<evidence type="ECO:0000256" key="2">
    <source>
        <dbReference type="ARBA" id="ARBA00022475"/>
    </source>
</evidence>
<feature type="chain" id="PRO_5034969203" evidence="12">
    <location>
        <begin position="24"/>
        <end position="850"/>
    </location>
</feature>
<keyword evidence="10" id="KW-0807">Transducer</keyword>
<evidence type="ECO:0000313" key="14">
    <source>
        <dbReference type="Ensembl" id="ENSPEMP00000025279.2"/>
    </source>
</evidence>
<dbReference type="Pfam" id="PF01094">
    <property type="entry name" value="ANF_receptor"/>
    <property type="match status" value="1"/>
</dbReference>
<dbReference type="FunFam" id="3.40.50.2300:FF:000024">
    <property type="entry name" value="Vomeronasal 2, receptor 73"/>
    <property type="match status" value="1"/>
</dbReference>
<feature type="transmembrane region" description="Helical" evidence="11">
    <location>
        <begin position="685"/>
        <end position="710"/>
    </location>
</feature>
<sequence length="850" mass="97234">MLSLIFVFLVLKLFLIFCSLTDPKCFWRIKDKRNQEGDEELDCLFSIYTKHGYVKNDHFTGNLDKKLTPKNIHLIFSLYFAMEEINRNPHILPNISLLVNINCDPIASHIKTSLSSRRKHFPNYYCTKQRRYLIVLTGPLWRKSAILVPLRYTSRTPELYYGHFQPLLNIHERNPHLYQISPKDTSLALAMLSLVAHFKWNWVGMIISDDDHGIQFLSEWRGEMQRNIVCLAFVTMISTDSMLYFKMLNKYYNQIMTSSAKVVIVNGDKESHLKWNFILWQSLDIRRIWVSVSQFDMITVRGDFLLKSPHGTLIFSHQHSEVSGFKQFLQTVHPSNYSNEISLAKLWWTYFKCSLPSSNCNKLKYCSTETLLKWLFRTPSGMAMSETTYNLYNAVFSVAHSLHEVLLQQVDTWSNNAGKELEFDPWKVFSFVKNIQFVNPAGDLVNMNQEVKLDAEYDIFYIMDFPPNFGLKVKIGKFSGRSLYYQQLYMSDEMIQWATGLRQTPPSICSRPCNPGFRKSPQQGSAVCCFDCNPCPENEISNMTNMDECVKCPFGQYANTDQTHCLKKVITFLAYEDPLGISLVCLALCFSALTAVVFCVFLKHQDTPIVKANNRALSYVLLISLIFCFLCPLLYIGHPHTITCIMQQTTFAIVFTVATSTVLAKTITVVLAFKVTVPDKRMRSLLVSGAPNFIIPVCTMIQMLLCGIWIGTSPPFVDADVHMEHGHIIIVCNKGSVISFYCVLGYMGSLALASFTIAFLARNLPDTFNETKFLTFSMLVFCSVWVTFLAVYQSTKGKALVAVEVFSILASSAGLFLCIFAPKCYIILLRPKTNSFHKFRVTNTKAEYIH</sequence>
<dbReference type="InterPro" id="IPR038550">
    <property type="entry name" value="GPCR_3_9-Cys_sf"/>
</dbReference>
<dbReference type="CDD" id="cd15283">
    <property type="entry name" value="7tmC_V2R_pheromone"/>
    <property type="match status" value="1"/>
</dbReference>
<accession>A0A8C8U7W7</accession>
<dbReference type="Pfam" id="PF07562">
    <property type="entry name" value="NCD3G"/>
    <property type="match status" value="1"/>
</dbReference>
<feature type="transmembrane region" description="Helical" evidence="11">
    <location>
        <begin position="738"/>
        <end position="761"/>
    </location>
</feature>
<comment type="subcellular location">
    <subcellularLocation>
        <location evidence="1">Cell membrane</location>
        <topology evidence="1">Multi-pass membrane protein</topology>
    </subcellularLocation>
</comment>
<dbReference type="GO" id="GO:0004930">
    <property type="term" value="F:G protein-coupled receptor activity"/>
    <property type="evidence" value="ECO:0007669"/>
    <property type="project" value="UniProtKB-KW"/>
</dbReference>
<dbReference type="PANTHER" id="PTHR24061">
    <property type="entry name" value="CALCIUM-SENSING RECEPTOR-RELATED"/>
    <property type="match status" value="1"/>
</dbReference>
<dbReference type="InterPro" id="IPR017978">
    <property type="entry name" value="GPCR_3_C"/>
</dbReference>
<keyword evidence="6" id="KW-0297">G-protein coupled receptor</keyword>
<dbReference type="Gene3D" id="3.40.50.2300">
    <property type="match status" value="2"/>
</dbReference>
<reference evidence="14" key="3">
    <citation type="submission" date="2025-09" db="UniProtKB">
        <authorList>
            <consortium name="Ensembl"/>
        </authorList>
    </citation>
    <scope>IDENTIFICATION</scope>
</reference>
<dbReference type="InterPro" id="IPR011500">
    <property type="entry name" value="GPCR_3_9-Cys_dom"/>
</dbReference>
<evidence type="ECO:0000259" key="13">
    <source>
        <dbReference type="PROSITE" id="PS50259"/>
    </source>
</evidence>
<dbReference type="Gene3D" id="2.10.50.30">
    <property type="entry name" value="GPCR, family 3, nine cysteines domain"/>
    <property type="match status" value="1"/>
</dbReference>
<dbReference type="Proteomes" id="UP000694547">
    <property type="component" value="Chromosome 1"/>
</dbReference>
<feature type="domain" description="G-protein coupled receptors family 3 profile" evidence="13">
    <location>
        <begin position="579"/>
        <end position="843"/>
    </location>
</feature>
<name>A0A8C8U7W7_PERMB</name>
<evidence type="ECO:0000256" key="12">
    <source>
        <dbReference type="SAM" id="SignalP"/>
    </source>
</evidence>
<evidence type="ECO:0000256" key="6">
    <source>
        <dbReference type="ARBA" id="ARBA00023040"/>
    </source>
</evidence>
<dbReference type="Ensembl" id="ENSPEMT00000029665.2">
    <property type="protein sequence ID" value="ENSPEMP00000025279.2"/>
    <property type="gene ID" value="ENSPEMG00000021757.2"/>
</dbReference>
<evidence type="ECO:0000256" key="11">
    <source>
        <dbReference type="SAM" id="Phobius"/>
    </source>
</evidence>
<evidence type="ECO:0000256" key="7">
    <source>
        <dbReference type="ARBA" id="ARBA00023136"/>
    </source>
</evidence>
<proteinExistence type="predicted"/>
<dbReference type="CDD" id="cd06365">
    <property type="entry name" value="PBP1_pheromone_receptor"/>
    <property type="match status" value="1"/>
</dbReference>
<dbReference type="PANTHER" id="PTHR24061:SF413">
    <property type="entry name" value="VOMERONASAL 2, RECEPTOR 66-RELATED"/>
    <property type="match status" value="1"/>
</dbReference>
<dbReference type="FunFam" id="2.10.50.30:FF:000009">
    <property type="entry name" value="Vomeronasal 2, receptor 66"/>
    <property type="match status" value="1"/>
</dbReference>
<gene>
    <name evidence="14" type="primary">LOC102918310</name>
</gene>
<protein>
    <submittedName>
        <fullName evidence="14">Vomeronasal type-2 receptor 116-like</fullName>
    </submittedName>
</protein>
<dbReference type="PRINTS" id="PR01535">
    <property type="entry name" value="VOMERONASL2R"/>
</dbReference>
<dbReference type="GO" id="GO:0005886">
    <property type="term" value="C:plasma membrane"/>
    <property type="evidence" value="ECO:0007669"/>
    <property type="project" value="UniProtKB-SubCell"/>
</dbReference>
<evidence type="ECO:0000313" key="15">
    <source>
        <dbReference type="Proteomes" id="UP000694547"/>
    </source>
</evidence>
<dbReference type="PRINTS" id="PR00248">
    <property type="entry name" value="GPCRMGR"/>
</dbReference>
<keyword evidence="5 11" id="KW-1133">Transmembrane helix</keyword>
<keyword evidence="2" id="KW-1003">Cell membrane</keyword>
<keyword evidence="15" id="KW-1185">Reference proteome</keyword>
<keyword evidence="7 11" id="KW-0472">Membrane</keyword>
<feature type="signal peptide" evidence="12">
    <location>
        <begin position="1"/>
        <end position="23"/>
    </location>
</feature>
<keyword evidence="8" id="KW-0675">Receptor</keyword>
<evidence type="ECO:0000256" key="1">
    <source>
        <dbReference type="ARBA" id="ARBA00004651"/>
    </source>
</evidence>
<dbReference type="InterPro" id="IPR000068">
    <property type="entry name" value="GPCR_3_Ca_sens_rcpt-rel"/>
</dbReference>
<reference evidence="14 15" key="1">
    <citation type="submission" date="2018-10" db="EMBL/GenBank/DDBJ databases">
        <title>Improved assembly of the deer mouse Peromyscus maniculatus genome.</title>
        <authorList>
            <person name="Lassance J.-M."/>
            <person name="Hoekstra H.E."/>
        </authorList>
    </citation>
    <scope>NUCLEOTIDE SEQUENCE [LARGE SCALE GENOMIC DNA]</scope>
</reference>
<dbReference type="InterPro" id="IPR004073">
    <property type="entry name" value="GPCR_3_vmron_rcpt_2"/>
</dbReference>
<feature type="transmembrane region" description="Helical" evidence="11">
    <location>
        <begin position="616"/>
        <end position="637"/>
    </location>
</feature>
<evidence type="ECO:0000256" key="4">
    <source>
        <dbReference type="ARBA" id="ARBA00022729"/>
    </source>
</evidence>
<feature type="transmembrane region" description="Helical" evidence="11">
    <location>
        <begin position="773"/>
        <end position="793"/>
    </location>
</feature>
<keyword evidence="4 12" id="KW-0732">Signal</keyword>
<organism evidence="14 15">
    <name type="scientific">Peromyscus maniculatus bairdii</name>
    <name type="common">Prairie deer mouse</name>
    <dbReference type="NCBI Taxonomy" id="230844"/>
    <lineage>
        <taxon>Eukaryota</taxon>
        <taxon>Metazoa</taxon>
        <taxon>Chordata</taxon>
        <taxon>Craniata</taxon>
        <taxon>Vertebrata</taxon>
        <taxon>Euteleostomi</taxon>
        <taxon>Mammalia</taxon>
        <taxon>Eutheria</taxon>
        <taxon>Euarchontoglires</taxon>
        <taxon>Glires</taxon>
        <taxon>Rodentia</taxon>
        <taxon>Myomorpha</taxon>
        <taxon>Muroidea</taxon>
        <taxon>Cricetidae</taxon>
        <taxon>Neotominae</taxon>
        <taxon>Peromyscus</taxon>
    </lineage>
</organism>
<evidence type="ECO:0000256" key="5">
    <source>
        <dbReference type="ARBA" id="ARBA00022989"/>
    </source>
</evidence>
<evidence type="ECO:0000256" key="9">
    <source>
        <dbReference type="ARBA" id="ARBA00023180"/>
    </source>
</evidence>
<keyword evidence="3 11" id="KW-0812">Transmembrane</keyword>
<dbReference type="PROSITE" id="PS50259">
    <property type="entry name" value="G_PROTEIN_RECEP_F3_4"/>
    <property type="match status" value="1"/>
</dbReference>
<feature type="transmembrane region" description="Helical" evidence="11">
    <location>
        <begin position="649"/>
        <end position="673"/>
    </location>
</feature>
<evidence type="ECO:0000256" key="3">
    <source>
        <dbReference type="ARBA" id="ARBA00022692"/>
    </source>
</evidence>
<reference evidence="14" key="2">
    <citation type="submission" date="2025-08" db="UniProtKB">
        <authorList>
            <consortium name="Ensembl"/>
        </authorList>
    </citation>
    <scope>IDENTIFICATION</scope>
</reference>
<keyword evidence="9" id="KW-0325">Glycoprotein</keyword>